<dbReference type="InterPro" id="IPR020084">
    <property type="entry name" value="NUDIX_hydrolase_CS"/>
</dbReference>
<dbReference type="InterPro" id="IPR000086">
    <property type="entry name" value="NUDIX_hydrolase_dom"/>
</dbReference>
<dbReference type="PROSITE" id="PS00893">
    <property type="entry name" value="NUDIX_BOX"/>
    <property type="match status" value="1"/>
</dbReference>
<dbReference type="SUPFAM" id="SSF55811">
    <property type="entry name" value="Nudix"/>
    <property type="match status" value="1"/>
</dbReference>
<dbReference type="PANTHER" id="PTHR21340">
    <property type="entry name" value="DIADENOSINE 5,5-P1,P4-TETRAPHOSPHATE PYROPHOSPHOHYDROLASE MUTT"/>
    <property type="match status" value="1"/>
</dbReference>
<dbReference type="EMBL" id="JANBVN010000024">
    <property type="protein sequence ID" value="KAJ9161278.1"/>
    <property type="molecule type" value="Genomic_DNA"/>
</dbReference>
<evidence type="ECO:0000313" key="3">
    <source>
        <dbReference type="EMBL" id="KAJ9161278.1"/>
    </source>
</evidence>
<dbReference type="Proteomes" id="UP001174691">
    <property type="component" value="Unassembled WGS sequence"/>
</dbReference>
<comment type="caution">
    <text evidence="3">The sequence shown here is derived from an EMBL/GenBank/DDBJ whole genome shotgun (WGS) entry which is preliminary data.</text>
</comment>
<proteinExistence type="predicted"/>
<protein>
    <recommendedName>
        <fullName evidence="2">Nudix hydrolase domain-containing protein</fullName>
    </recommendedName>
</protein>
<dbReference type="GO" id="GO:0004081">
    <property type="term" value="F:bis(5'-nucleosyl)-tetraphosphatase (asymmetrical) activity"/>
    <property type="evidence" value="ECO:0007669"/>
    <property type="project" value="TreeGrafter"/>
</dbReference>
<dbReference type="GO" id="GO:0006754">
    <property type="term" value="P:ATP biosynthetic process"/>
    <property type="evidence" value="ECO:0007669"/>
    <property type="project" value="TreeGrafter"/>
</dbReference>
<dbReference type="CDD" id="cd02883">
    <property type="entry name" value="NUDIX_Hydrolase"/>
    <property type="match status" value="1"/>
</dbReference>
<keyword evidence="4" id="KW-1185">Reference proteome</keyword>
<evidence type="ECO:0000313" key="4">
    <source>
        <dbReference type="Proteomes" id="UP001174691"/>
    </source>
</evidence>
<evidence type="ECO:0000256" key="1">
    <source>
        <dbReference type="ARBA" id="ARBA00022801"/>
    </source>
</evidence>
<accession>A0AA38RYV1</accession>
<keyword evidence="1" id="KW-0378">Hydrolase</keyword>
<reference evidence="3" key="1">
    <citation type="submission" date="2022-07" db="EMBL/GenBank/DDBJ databases">
        <title>Fungi with potential for degradation of polypropylene.</title>
        <authorList>
            <person name="Gostincar C."/>
        </authorList>
    </citation>
    <scope>NUCLEOTIDE SEQUENCE</scope>
    <source>
        <strain evidence="3">EXF-13287</strain>
    </source>
</reference>
<feature type="domain" description="Nudix hydrolase" evidence="2">
    <location>
        <begin position="27"/>
        <end position="81"/>
    </location>
</feature>
<organism evidence="3 4">
    <name type="scientific">Coniochaeta hoffmannii</name>
    <dbReference type="NCBI Taxonomy" id="91930"/>
    <lineage>
        <taxon>Eukaryota</taxon>
        <taxon>Fungi</taxon>
        <taxon>Dikarya</taxon>
        <taxon>Ascomycota</taxon>
        <taxon>Pezizomycotina</taxon>
        <taxon>Sordariomycetes</taxon>
        <taxon>Sordariomycetidae</taxon>
        <taxon>Coniochaetales</taxon>
        <taxon>Coniochaetaceae</taxon>
        <taxon>Coniochaeta</taxon>
    </lineage>
</organism>
<dbReference type="Pfam" id="PF00293">
    <property type="entry name" value="NUDIX"/>
    <property type="match status" value="1"/>
</dbReference>
<dbReference type="InterPro" id="IPR051325">
    <property type="entry name" value="Nudix_hydrolase_domain"/>
</dbReference>
<gene>
    <name evidence="3" type="ORF">NKR19_g2366</name>
</gene>
<dbReference type="AlphaFoldDB" id="A0AA38RYV1"/>
<dbReference type="Gene3D" id="3.90.79.10">
    <property type="entry name" value="Nucleoside Triphosphate Pyrophosphohydrolase"/>
    <property type="match status" value="1"/>
</dbReference>
<name>A0AA38RYV1_9PEZI</name>
<dbReference type="InterPro" id="IPR015797">
    <property type="entry name" value="NUDIX_hydrolase-like_dom_sf"/>
</dbReference>
<dbReference type="PANTHER" id="PTHR21340:SF0">
    <property type="entry name" value="BIS(5'-NUCLEOSYL)-TETRAPHOSPHATASE [ASYMMETRICAL]"/>
    <property type="match status" value="1"/>
</dbReference>
<sequence length="228" mass="24612">MALDLEEIDRSMSFHSSEATIISCGTVTIDAAHQKVLLIWNKKLKIYQLPKGRKNIGEDMLSAAMRETYEETGVRATALRLKIATRATPPSDHSAAMDNNTTTKTNDVYQSQKTNTNGNGNAASPTATATATCNCEITEGRLSTEFLGCCHYPDPQSSIPAMKVVFFFAGAADSTVPAGPGAQEQWEKLDTVWAAASEAAAMLRFKAEAEIVKKALEDARRSGYPMVG</sequence>
<dbReference type="GO" id="GO:0006167">
    <property type="term" value="P:AMP biosynthetic process"/>
    <property type="evidence" value="ECO:0007669"/>
    <property type="project" value="TreeGrafter"/>
</dbReference>
<evidence type="ECO:0000259" key="2">
    <source>
        <dbReference type="Pfam" id="PF00293"/>
    </source>
</evidence>